<gene>
    <name evidence="1" type="ORF">ACFX5E_14870</name>
</gene>
<keyword evidence="2" id="KW-1185">Reference proteome</keyword>
<dbReference type="Proteomes" id="UP001600109">
    <property type="component" value="Unassembled WGS sequence"/>
</dbReference>
<dbReference type="EMBL" id="JBHZPZ010000023">
    <property type="protein sequence ID" value="MFE3869344.1"/>
    <property type="molecule type" value="Genomic_DNA"/>
</dbReference>
<comment type="caution">
    <text evidence="1">The sequence shown here is derived from an EMBL/GenBank/DDBJ whole genome shotgun (WGS) entry which is preliminary data.</text>
</comment>
<evidence type="ECO:0008006" key="3">
    <source>
        <dbReference type="Google" id="ProtNLM"/>
    </source>
</evidence>
<name>A0ABW6HZG6_9FLAO</name>
<organism evidence="1 2">
    <name type="scientific">Flavobacterium xylosi</name>
    <dbReference type="NCBI Taxonomy" id="3230415"/>
    <lineage>
        <taxon>Bacteria</taxon>
        <taxon>Pseudomonadati</taxon>
        <taxon>Bacteroidota</taxon>
        <taxon>Flavobacteriia</taxon>
        <taxon>Flavobacteriales</taxon>
        <taxon>Flavobacteriaceae</taxon>
        <taxon>Flavobacterium</taxon>
    </lineage>
</organism>
<feature type="non-terminal residue" evidence="1">
    <location>
        <position position="106"/>
    </location>
</feature>
<reference evidence="1 2" key="1">
    <citation type="submission" date="2024-06" db="EMBL/GenBank/DDBJ databases">
        <title>Flavobacterium spp. isolated from glacier.</title>
        <authorList>
            <person name="Han D."/>
        </authorList>
    </citation>
    <scope>NUCLEOTIDE SEQUENCE [LARGE SCALE GENOMIC DNA]</scope>
    <source>
        <strain evidence="1 2">LS2P90</strain>
    </source>
</reference>
<sequence length="106" mass="12513">MDFSIFSSFLPEGLLSHFDIFDFKELVNLQSKKDCFYIYLDEKNILAKDFDSNEFESKGFYGRALIQNFPIRGKAVYLGIRRRRWRNKTDKSIEVKSDYSFIAEGS</sequence>
<proteinExistence type="predicted"/>
<evidence type="ECO:0000313" key="1">
    <source>
        <dbReference type="EMBL" id="MFE3869344.1"/>
    </source>
</evidence>
<evidence type="ECO:0000313" key="2">
    <source>
        <dbReference type="Proteomes" id="UP001600109"/>
    </source>
</evidence>
<protein>
    <recommendedName>
        <fullName evidence="3">Transposase</fullName>
    </recommendedName>
</protein>
<dbReference type="RefSeq" id="WP_379855952.1">
    <property type="nucleotide sequence ID" value="NZ_JBHZPZ010000023.1"/>
</dbReference>
<accession>A0ABW6HZG6</accession>